<dbReference type="PROSITE" id="PS01047">
    <property type="entry name" value="HMA_1"/>
    <property type="match status" value="1"/>
</dbReference>
<dbReference type="GeneID" id="78571045"/>
<proteinExistence type="predicted"/>
<dbReference type="InterPro" id="IPR006121">
    <property type="entry name" value="HMA_dom"/>
</dbReference>
<dbReference type="InterPro" id="IPR036163">
    <property type="entry name" value="HMA_dom_sf"/>
</dbReference>
<organism evidence="4 6">
    <name type="scientific">Prevotella pallens</name>
    <dbReference type="NCBI Taxonomy" id="60133"/>
    <lineage>
        <taxon>Bacteria</taxon>
        <taxon>Pseudomonadati</taxon>
        <taxon>Bacteroidota</taxon>
        <taxon>Bacteroidia</taxon>
        <taxon>Bacteroidales</taxon>
        <taxon>Prevotellaceae</taxon>
        <taxon>Prevotella</taxon>
    </lineage>
</organism>
<dbReference type="CDD" id="cd00371">
    <property type="entry name" value="HMA"/>
    <property type="match status" value="1"/>
</dbReference>
<dbReference type="EMBL" id="QLTQ01000006">
    <property type="protein sequence ID" value="RAS46374.1"/>
    <property type="molecule type" value="Genomic_DNA"/>
</dbReference>
<keyword evidence="1" id="KW-0479">Metal-binding</keyword>
<dbReference type="AlphaFoldDB" id="A0A379F2A4"/>
<gene>
    <name evidence="4" type="primary">copZ</name>
    <name evidence="3" type="ORF">BC673_10654</name>
    <name evidence="4" type="ORF">NCTC13043_01358</name>
</gene>
<dbReference type="InterPro" id="IPR017969">
    <property type="entry name" value="Heavy-metal-associated_CS"/>
</dbReference>
<dbReference type="EMBL" id="UGTP01000001">
    <property type="protein sequence ID" value="SUC12745.1"/>
    <property type="molecule type" value="Genomic_DNA"/>
</dbReference>
<keyword evidence="5" id="KW-1185">Reference proteome</keyword>
<dbReference type="SUPFAM" id="SSF55008">
    <property type="entry name" value="HMA, heavy metal-associated domain"/>
    <property type="match status" value="1"/>
</dbReference>
<name>A0A379F2A4_9BACT</name>
<reference evidence="4 6" key="2">
    <citation type="submission" date="2018-06" db="EMBL/GenBank/DDBJ databases">
        <authorList>
            <consortium name="Pathogen Informatics"/>
            <person name="Doyle S."/>
        </authorList>
    </citation>
    <scope>NUCLEOTIDE SEQUENCE [LARGE SCALE GENOMIC DNA]</scope>
    <source>
        <strain evidence="4 6">NCTC13043</strain>
    </source>
</reference>
<dbReference type="RefSeq" id="WP_006044608.1">
    <property type="nucleotide sequence ID" value="NZ_CAJPLF010000018.1"/>
</dbReference>
<accession>A0A379F2A4</accession>
<dbReference type="PANTHER" id="PTHR46594">
    <property type="entry name" value="P-TYPE CATION-TRANSPORTING ATPASE"/>
    <property type="match status" value="1"/>
</dbReference>
<evidence type="ECO:0000313" key="5">
    <source>
        <dbReference type="Proteomes" id="UP000249852"/>
    </source>
</evidence>
<evidence type="ECO:0000313" key="4">
    <source>
        <dbReference type="EMBL" id="SUC12745.1"/>
    </source>
</evidence>
<dbReference type="Pfam" id="PF00403">
    <property type="entry name" value="HMA"/>
    <property type="match status" value="1"/>
</dbReference>
<dbReference type="PANTHER" id="PTHR46594:SF4">
    <property type="entry name" value="P-TYPE CATION-TRANSPORTING ATPASE"/>
    <property type="match status" value="1"/>
</dbReference>
<reference evidence="3 5" key="1">
    <citation type="submission" date="2018-06" db="EMBL/GenBank/DDBJ databases">
        <title>Genomic Encyclopedia of Archaeal and Bacterial Type Strains, Phase II (KMG-II): from individual species to whole genera.</title>
        <authorList>
            <person name="Goeker M."/>
        </authorList>
    </citation>
    <scope>NUCLEOTIDE SEQUENCE [LARGE SCALE GENOMIC DNA]</scope>
    <source>
        <strain evidence="3 5">DSM 18710</strain>
    </source>
</reference>
<dbReference type="OrthoDB" id="9813965at2"/>
<sequence>MENRFFTVNGMRCEHCKASVENAIKEIAGVETAEVDLANKTVKVSYDSNLVSPDKIKAAVDAIGRFELIL</sequence>
<protein>
    <submittedName>
        <fullName evidence="3 4">Copper chaperone</fullName>
    </submittedName>
</protein>
<evidence type="ECO:0000259" key="2">
    <source>
        <dbReference type="PROSITE" id="PS50846"/>
    </source>
</evidence>
<evidence type="ECO:0000313" key="6">
    <source>
        <dbReference type="Proteomes" id="UP000254235"/>
    </source>
</evidence>
<dbReference type="GO" id="GO:0046872">
    <property type="term" value="F:metal ion binding"/>
    <property type="evidence" value="ECO:0007669"/>
    <property type="project" value="UniProtKB-KW"/>
</dbReference>
<evidence type="ECO:0000313" key="3">
    <source>
        <dbReference type="EMBL" id="RAS46374.1"/>
    </source>
</evidence>
<feature type="domain" description="HMA" evidence="2">
    <location>
        <begin position="2"/>
        <end position="68"/>
    </location>
</feature>
<evidence type="ECO:0000256" key="1">
    <source>
        <dbReference type="ARBA" id="ARBA00022723"/>
    </source>
</evidence>
<dbReference type="FunFam" id="3.30.70.100:FF:000001">
    <property type="entry name" value="ATPase copper transporting beta"/>
    <property type="match status" value="1"/>
</dbReference>
<dbReference type="Proteomes" id="UP000254235">
    <property type="component" value="Unassembled WGS sequence"/>
</dbReference>
<dbReference type="PROSITE" id="PS50846">
    <property type="entry name" value="HMA_2"/>
    <property type="match status" value="1"/>
</dbReference>
<dbReference type="Gene3D" id="3.30.70.100">
    <property type="match status" value="1"/>
</dbReference>
<dbReference type="Proteomes" id="UP000249852">
    <property type="component" value="Unassembled WGS sequence"/>
</dbReference>